<sequence length="344" mass="38029">MRQAISQEIIDLPKVLLHDHIDGGLRPQTIIELASQINLPLPSHEAGAFQELIYEACNQGSLEKYLKNFDYTIAVMQTENNLIRIARECVLDLAADGIHYAEVRGAPELFTRHGLSMRNVVEATLEGLRQGMQEAKNLGLSITTNLIICAMRQNNLSLEAAQLALEFREKGVVGFDIAGPEYGFPARNHLPAFELLQRKSFPFTIHAGESDSFASILEAINLCGASRIGHGIRIMDEIDISQDQAVLSDASKAIRDQQIHLEMSPTSNLQTGNIKDYNSHPAGVLIELGFNVALNTDNRLMSATSLSREYKVMQDAHNWDLNQINIMNTNALRAAFSGETAFTS</sequence>
<dbReference type="NCBIfam" id="TIGR01430">
    <property type="entry name" value="aden_deam"/>
    <property type="match status" value="1"/>
</dbReference>
<gene>
    <name evidence="8" type="ORF">ABR65_03320</name>
</gene>
<keyword evidence="4" id="KW-0479">Metal-binding</keyword>
<dbReference type="SUPFAM" id="SSF51556">
    <property type="entry name" value="Metallo-dependent hydrolases"/>
    <property type="match status" value="1"/>
</dbReference>
<comment type="similarity">
    <text evidence="2">Belongs to the metallo-dependent hydrolases superfamily. Adenosine and AMP deaminases family.</text>
</comment>
<evidence type="ECO:0000313" key="8">
    <source>
        <dbReference type="EMBL" id="KRO31666.1"/>
    </source>
</evidence>
<dbReference type="Proteomes" id="UP000054017">
    <property type="component" value="Unassembled WGS sequence"/>
</dbReference>
<dbReference type="NCBIfam" id="NF006847">
    <property type="entry name" value="PRK09358.1-2"/>
    <property type="match status" value="1"/>
</dbReference>
<dbReference type="PANTHER" id="PTHR11409">
    <property type="entry name" value="ADENOSINE DEAMINASE"/>
    <property type="match status" value="1"/>
</dbReference>
<dbReference type="GO" id="GO:0046103">
    <property type="term" value="P:inosine biosynthetic process"/>
    <property type="evidence" value="ECO:0007669"/>
    <property type="project" value="TreeGrafter"/>
</dbReference>
<evidence type="ECO:0000256" key="1">
    <source>
        <dbReference type="ARBA" id="ARBA00001947"/>
    </source>
</evidence>
<dbReference type="InterPro" id="IPR006330">
    <property type="entry name" value="Ado/ade_deaminase"/>
</dbReference>
<evidence type="ECO:0000256" key="5">
    <source>
        <dbReference type="ARBA" id="ARBA00022801"/>
    </source>
</evidence>
<dbReference type="GO" id="GO:0004000">
    <property type="term" value="F:adenosine deaminase activity"/>
    <property type="evidence" value="ECO:0007669"/>
    <property type="project" value="UniProtKB-ARBA"/>
</dbReference>
<accession>A0A0R2P3V1</accession>
<evidence type="ECO:0000259" key="7">
    <source>
        <dbReference type="Pfam" id="PF00962"/>
    </source>
</evidence>
<protein>
    <recommendedName>
        <fullName evidence="3">adenosine deaminase</fullName>
        <ecNumber evidence="3">3.5.4.4</ecNumber>
    </recommendedName>
</protein>
<evidence type="ECO:0000313" key="9">
    <source>
        <dbReference type="Proteomes" id="UP000054017"/>
    </source>
</evidence>
<evidence type="ECO:0000256" key="2">
    <source>
        <dbReference type="ARBA" id="ARBA00006676"/>
    </source>
</evidence>
<dbReference type="Pfam" id="PF00962">
    <property type="entry name" value="A_deaminase"/>
    <property type="match status" value="1"/>
</dbReference>
<dbReference type="AlphaFoldDB" id="A0A0R2P3V1"/>
<keyword evidence="6" id="KW-0862">Zinc</keyword>
<dbReference type="GO" id="GO:0046872">
    <property type="term" value="F:metal ion binding"/>
    <property type="evidence" value="ECO:0007669"/>
    <property type="project" value="UniProtKB-KW"/>
</dbReference>
<dbReference type="GO" id="GO:0005829">
    <property type="term" value="C:cytosol"/>
    <property type="evidence" value="ECO:0007669"/>
    <property type="project" value="TreeGrafter"/>
</dbReference>
<evidence type="ECO:0000256" key="6">
    <source>
        <dbReference type="ARBA" id="ARBA00022833"/>
    </source>
</evidence>
<dbReference type="EMBL" id="LIAX01000262">
    <property type="protein sequence ID" value="KRO31666.1"/>
    <property type="molecule type" value="Genomic_DNA"/>
</dbReference>
<keyword evidence="5" id="KW-0378">Hydrolase</keyword>
<feature type="domain" description="Adenosine deaminase" evidence="7">
    <location>
        <begin position="13"/>
        <end position="337"/>
    </location>
</feature>
<organism evidence="8 9">
    <name type="scientific">Actinobacteria bacterium BACL2 MAG-121220-bin52</name>
    <dbReference type="NCBI Taxonomy" id="1655573"/>
    <lineage>
        <taxon>Bacteria</taxon>
        <taxon>Bacillati</taxon>
        <taxon>Actinomycetota</taxon>
        <taxon>Actinomycetes</taxon>
        <taxon>Actinomycetes incertae sedis</taxon>
        <taxon>ac1 cluster</taxon>
    </lineage>
</organism>
<dbReference type="PANTHER" id="PTHR11409:SF43">
    <property type="entry name" value="ADENOSINE DEAMINASE"/>
    <property type="match status" value="1"/>
</dbReference>
<dbReference type="InterPro" id="IPR001365">
    <property type="entry name" value="A_deaminase_dom"/>
</dbReference>
<comment type="caution">
    <text evidence="8">The sequence shown here is derived from an EMBL/GenBank/DDBJ whole genome shotgun (WGS) entry which is preliminary data.</text>
</comment>
<proteinExistence type="inferred from homology"/>
<dbReference type="InterPro" id="IPR032466">
    <property type="entry name" value="Metal_Hydrolase"/>
</dbReference>
<reference evidence="8 9" key="1">
    <citation type="submission" date="2015-10" db="EMBL/GenBank/DDBJ databases">
        <title>Metagenome-Assembled Genomes uncover a global brackish microbiome.</title>
        <authorList>
            <person name="Hugerth L.W."/>
            <person name="Larsson J."/>
            <person name="Alneberg J."/>
            <person name="Lindh M.V."/>
            <person name="Legrand C."/>
            <person name="Pinhassi J."/>
            <person name="Andersson A.F."/>
        </authorList>
    </citation>
    <scope>NUCLEOTIDE SEQUENCE [LARGE SCALE GENOMIC DNA]</scope>
    <source>
        <strain evidence="8">BACL2 MAG-121220-bin52</strain>
    </source>
</reference>
<name>A0A0R2P3V1_9ACTN</name>
<comment type="cofactor">
    <cofactor evidence="1">
        <name>Zn(2+)</name>
        <dbReference type="ChEBI" id="CHEBI:29105"/>
    </cofactor>
</comment>
<evidence type="ECO:0000256" key="4">
    <source>
        <dbReference type="ARBA" id="ARBA00022723"/>
    </source>
</evidence>
<dbReference type="GO" id="GO:0043103">
    <property type="term" value="P:hypoxanthine salvage"/>
    <property type="evidence" value="ECO:0007669"/>
    <property type="project" value="TreeGrafter"/>
</dbReference>
<evidence type="ECO:0000256" key="3">
    <source>
        <dbReference type="ARBA" id="ARBA00012784"/>
    </source>
</evidence>
<dbReference type="EC" id="3.5.4.4" evidence="3"/>
<dbReference type="Gene3D" id="3.20.20.140">
    <property type="entry name" value="Metal-dependent hydrolases"/>
    <property type="match status" value="1"/>
</dbReference>
<dbReference type="GO" id="GO:0006154">
    <property type="term" value="P:adenosine catabolic process"/>
    <property type="evidence" value="ECO:0007669"/>
    <property type="project" value="TreeGrafter"/>
</dbReference>